<evidence type="ECO:0000256" key="5">
    <source>
        <dbReference type="ARBA" id="ARBA00022989"/>
    </source>
</evidence>
<dbReference type="RefSeq" id="WP_079703030.1">
    <property type="nucleotide sequence ID" value="NZ_FUYR01000002.1"/>
</dbReference>
<dbReference type="InterPro" id="IPR022764">
    <property type="entry name" value="Peptidase_S54_rhomboid_dom"/>
</dbReference>
<comment type="subcellular location">
    <subcellularLocation>
        <location evidence="1">Membrane</location>
        <topology evidence="1">Multi-pass membrane protein</topology>
    </subcellularLocation>
</comment>
<protein>
    <submittedName>
        <fullName evidence="9">Membrane associated serine protease, rhomboid family</fullName>
    </submittedName>
</protein>
<feature type="transmembrane region" description="Helical" evidence="7">
    <location>
        <begin position="144"/>
        <end position="168"/>
    </location>
</feature>
<proteinExistence type="inferred from homology"/>
<keyword evidence="4" id="KW-0378">Hydrolase</keyword>
<dbReference type="Pfam" id="PF01694">
    <property type="entry name" value="Rhomboid"/>
    <property type="match status" value="1"/>
</dbReference>
<gene>
    <name evidence="9" type="ORF">SAMN05661099_2533</name>
</gene>
<feature type="transmembrane region" description="Helical" evidence="7">
    <location>
        <begin position="6"/>
        <end position="27"/>
    </location>
</feature>
<evidence type="ECO:0000256" key="7">
    <source>
        <dbReference type="SAM" id="Phobius"/>
    </source>
</evidence>
<sequence>MESFINDTPVATIIFIFTIVTSLYAFSNAEVYGKFMLHPYSVSRGRRLYSLITSGLIHKDWGHLLVNMLSYYFFAFTLEKTFVSLSSWGHVQFGVLYIVSIVLSDVTSILKHKEDFWYNSLGASGAVCAVVFSYILFYPMNKMIIFPIPIPIPAVLYGFLFLGYCWYASRNSRDAINHDAHFYGALTGVALTIIYYPDIAGYFVSQLTGRG</sequence>
<evidence type="ECO:0000313" key="10">
    <source>
        <dbReference type="Proteomes" id="UP000189981"/>
    </source>
</evidence>
<dbReference type="Gene3D" id="1.20.1540.10">
    <property type="entry name" value="Rhomboid-like"/>
    <property type="match status" value="1"/>
</dbReference>
<accession>A0A1T5DRE9</accession>
<evidence type="ECO:0000256" key="1">
    <source>
        <dbReference type="ARBA" id="ARBA00004141"/>
    </source>
</evidence>
<dbReference type="GO" id="GO:0004252">
    <property type="term" value="F:serine-type endopeptidase activity"/>
    <property type="evidence" value="ECO:0007669"/>
    <property type="project" value="InterPro"/>
</dbReference>
<evidence type="ECO:0000313" key="9">
    <source>
        <dbReference type="EMBL" id="SKB74150.1"/>
    </source>
</evidence>
<evidence type="ECO:0000259" key="8">
    <source>
        <dbReference type="Pfam" id="PF01694"/>
    </source>
</evidence>
<dbReference type="GO" id="GO:0016020">
    <property type="term" value="C:membrane"/>
    <property type="evidence" value="ECO:0007669"/>
    <property type="project" value="UniProtKB-SubCell"/>
</dbReference>
<evidence type="ECO:0000256" key="2">
    <source>
        <dbReference type="ARBA" id="ARBA00009045"/>
    </source>
</evidence>
<dbReference type="InterPro" id="IPR035952">
    <property type="entry name" value="Rhomboid-like_sf"/>
</dbReference>
<dbReference type="EMBL" id="FUYR01000002">
    <property type="protein sequence ID" value="SKB74150.1"/>
    <property type="molecule type" value="Genomic_DNA"/>
</dbReference>
<comment type="similarity">
    <text evidence="2">Belongs to the peptidase S54 family.</text>
</comment>
<evidence type="ECO:0000256" key="6">
    <source>
        <dbReference type="ARBA" id="ARBA00023136"/>
    </source>
</evidence>
<reference evidence="10" key="1">
    <citation type="submission" date="2017-02" db="EMBL/GenBank/DDBJ databases">
        <authorList>
            <person name="Varghese N."/>
            <person name="Submissions S."/>
        </authorList>
    </citation>
    <scope>NUCLEOTIDE SEQUENCE [LARGE SCALE GENOMIC DNA]</scope>
    <source>
        <strain evidence="10">DSM 22385</strain>
    </source>
</reference>
<name>A0A1T5DRE9_9SPHI</name>
<keyword evidence="3 7" id="KW-0812">Transmembrane</keyword>
<keyword evidence="5 7" id="KW-1133">Transmembrane helix</keyword>
<feature type="transmembrane region" description="Helical" evidence="7">
    <location>
        <begin position="48"/>
        <end position="73"/>
    </location>
</feature>
<feature type="domain" description="Peptidase S54 rhomboid" evidence="8">
    <location>
        <begin position="47"/>
        <end position="196"/>
    </location>
</feature>
<keyword evidence="9" id="KW-0645">Protease</keyword>
<evidence type="ECO:0000256" key="4">
    <source>
        <dbReference type="ARBA" id="ARBA00022801"/>
    </source>
</evidence>
<dbReference type="InterPro" id="IPR050925">
    <property type="entry name" value="Rhomboid_protease_S54"/>
</dbReference>
<dbReference type="AlphaFoldDB" id="A0A1T5DRE9"/>
<dbReference type="PANTHER" id="PTHR43731:SF14">
    <property type="entry name" value="PRESENILIN-ASSOCIATED RHOMBOID-LIKE PROTEIN, MITOCHONDRIAL"/>
    <property type="match status" value="1"/>
</dbReference>
<organism evidence="9 10">
    <name type="scientific">Daejeonella lutea</name>
    <dbReference type="NCBI Taxonomy" id="572036"/>
    <lineage>
        <taxon>Bacteria</taxon>
        <taxon>Pseudomonadati</taxon>
        <taxon>Bacteroidota</taxon>
        <taxon>Sphingobacteriia</taxon>
        <taxon>Sphingobacteriales</taxon>
        <taxon>Sphingobacteriaceae</taxon>
        <taxon>Daejeonella</taxon>
    </lineage>
</organism>
<dbReference type="Proteomes" id="UP000189981">
    <property type="component" value="Unassembled WGS sequence"/>
</dbReference>
<dbReference type="PANTHER" id="PTHR43731">
    <property type="entry name" value="RHOMBOID PROTEASE"/>
    <property type="match status" value="1"/>
</dbReference>
<dbReference type="SUPFAM" id="SSF144091">
    <property type="entry name" value="Rhomboid-like"/>
    <property type="match status" value="1"/>
</dbReference>
<evidence type="ECO:0000256" key="3">
    <source>
        <dbReference type="ARBA" id="ARBA00022692"/>
    </source>
</evidence>
<feature type="transmembrane region" description="Helical" evidence="7">
    <location>
        <begin position="180"/>
        <end position="197"/>
    </location>
</feature>
<keyword evidence="6 7" id="KW-0472">Membrane</keyword>
<feature type="transmembrane region" description="Helical" evidence="7">
    <location>
        <begin position="85"/>
        <end position="104"/>
    </location>
</feature>
<keyword evidence="10" id="KW-1185">Reference proteome</keyword>
<dbReference type="STRING" id="572036.SAMN05661099_2533"/>
<dbReference type="OrthoDB" id="9807874at2"/>
<dbReference type="GO" id="GO:0006508">
    <property type="term" value="P:proteolysis"/>
    <property type="evidence" value="ECO:0007669"/>
    <property type="project" value="UniProtKB-KW"/>
</dbReference>
<feature type="transmembrane region" description="Helical" evidence="7">
    <location>
        <begin position="116"/>
        <end position="138"/>
    </location>
</feature>